<dbReference type="EMBL" id="PP626194">
    <property type="protein sequence ID" value="XBO77590.1"/>
    <property type="molecule type" value="Genomic_RNA"/>
</dbReference>
<protein>
    <submittedName>
        <fullName evidence="2">Uncharacterized protein</fullName>
    </submittedName>
</protein>
<evidence type="ECO:0000313" key="2">
    <source>
        <dbReference type="EMBL" id="XBO77590.1"/>
    </source>
</evidence>
<name>A0AAU7L0U2_9REOV</name>
<evidence type="ECO:0000256" key="1">
    <source>
        <dbReference type="SAM" id="MobiDB-lite"/>
    </source>
</evidence>
<reference evidence="2" key="2">
    <citation type="submission" date="2024-04" db="EMBL/GenBank/DDBJ databases">
        <authorList>
            <person name="Pradhan S.K."/>
            <person name="Morrow J.L."/>
            <person name="Sharpe S.R."/>
            <person name="Karupannasamy A."/>
            <person name="Bynakal S."/>
            <person name="Ramasamy A."/>
            <person name="Riegler M."/>
        </authorList>
    </citation>
    <scope>NUCLEOTIDE SEQUENCE</scope>
    <source>
        <strain evidence="2">ZcOV4S4</strain>
    </source>
</reference>
<organism evidence="2">
    <name type="scientific">Zeugodacus cucurbitae orbivirus 4</name>
    <dbReference type="NCBI Taxonomy" id="3159473"/>
    <lineage>
        <taxon>Viruses</taxon>
        <taxon>Riboviria</taxon>
        <taxon>Orthornavirae</taxon>
        <taxon>Duplornaviricota</taxon>
        <taxon>Resentoviricetes</taxon>
        <taxon>Reovirales</taxon>
        <taxon>Sedoreoviridae</taxon>
        <taxon>Orbivirus</taxon>
    </lineage>
</organism>
<feature type="region of interest" description="Disordered" evidence="1">
    <location>
        <begin position="337"/>
        <end position="358"/>
    </location>
</feature>
<accession>A0AAU7L0U2</accession>
<reference evidence="2" key="1">
    <citation type="journal article" date="2024" name="J. Invertebr. Pathol.">
        <title>RNA virus diversity and prevalence in field and laboratory populations of melon fly throughout its distribution.</title>
        <authorList>
            <person name="Kumar Pradhan S."/>
            <person name="Morrow J.L."/>
            <person name="Sharpe S.R."/>
            <person name="Karuppannasamy A."/>
            <person name="Ramasamy E."/>
            <person name="Bynakal S."/>
            <person name="Maligeppagol M."/>
            <person name="Ramasamy A."/>
            <person name="Riegler M."/>
        </authorList>
    </citation>
    <scope>NUCLEOTIDE SEQUENCE</scope>
    <source>
        <strain evidence="2">ZcOV4S4</strain>
    </source>
</reference>
<proteinExistence type="predicted"/>
<sequence>MSFRVFSRSVKAQNRPASVRPDSVDLYVQLDIYHDHLTSDVGCWTKQVAPCTQNTRILYDSLRAEELYVANPFRLIRDVVICSSNNEDDDDYQSLEDGRSRRYFLRNGTFAHMFSIPIESAYVPLTFVTFPTKSKFVGSFRSCYLRLCSYGNEMIEILICIVGGKNLSDYKQVSINDYKDDISNFMLLCERTISELNDWVKKGSRKREYVILMMKDHCAPIEAFDPAQFNIKYGKRWNFSGLDDSAIECDAVAGWFDLYGWYTPSKKIRVYMTKFDYDDHSPCMYDVITPYTHAPSSLEREHLRSYYIERPWRGDVKYRQHDGTVINEYSMEQIRSSRKIQSGNRQIPDLSKNSCDKF</sequence>